<evidence type="ECO:0000313" key="2">
    <source>
        <dbReference type="Proteomes" id="UP000559256"/>
    </source>
</evidence>
<dbReference type="EMBL" id="JAACJM010000200">
    <property type="protein sequence ID" value="KAF5338109.1"/>
    <property type="molecule type" value="Genomic_DNA"/>
</dbReference>
<evidence type="ECO:0000313" key="1">
    <source>
        <dbReference type="EMBL" id="KAF5338109.1"/>
    </source>
</evidence>
<dbReference type="OrthoDB" id="3365698at2759"/>
<accession>A0A8H5CBB1</accession>
<dbReference type="Proteomes" id="UP000559256">
    <property type="component" value="Unassembled WGS sequence"/>
</dbReference>
<evidence type="ECO:0008006" key="3">
    <source>
        <dbReference type="Google" id="ProtNLM"/>
    </source>
</evidence>
<comment type="caution">
    <text evidence="1">The sequence shown here is derived from an EMBL/GenBank/DDBJ whole genome shotgun (WGS) entry which is preliminary data.</text>
</comment>
<dbReference type="Gene3D" id="1.20.1280.50">
    <property type="match status" value="1"/>
</dbReference>
<gene>
    <name evidence="1" type="ORF">D9758_015367</name>
</gene>
<reference evidence="1 2" key="1">
    <citation type="journal article" date="2020" name="ISME J.">
        <title>Uncovering the hidden diversity of litter-decomposition mechanisms in mushroom-forming fungi.</title>
        <authorList>
            <person name="Floudas D."/>
            <person name="Bentzer J."/>
            <person name="Ahren D."/>
            <person name="Johansson T."/>
            <person name="Persson P."/>
            <person name="Tunlid A."/>
        </authorList>
    </citation>
    <scope>NUCLEOTIDE SEQUENCE [LARGE SCALE GENOMIC DNA]</scope>
    <source>
        <strain evidence="1 2">CBS 291.85</strain>
    </source>
</reference>
<protein>
    <recommendedName>
        <fullName evidence="3">F-box domain-containing protein</fullName>
    </recommendedName>
</protein>
<sequence>MESLHVINESTYTYPKIPSPPPPTVHPPVPTAPLSVEESTYRGRASGLAGYAIYQDEVEQQKYAERHLRRPRDRSPDSTLYDPEDYVLVARFRDPLLHSYLGNNEPPCDVDESSLRTNLTVLRRELSNTTLARKSTKSFKELQRLRRVQRLLEDLQDDYDAVLSPVRLLPPEILTLIFSMARELRRRLEWQLDRTEDEWMERGEDISPVGRRPEIFLEWRQVIGLIGCTRVCRRWRAAALNKPSLWTIFSINFEQLAVEDKFLRDPVEIVKMVLGRTRGYPLNFTFIAPSYYPYSCEEEFRLLCAEIRRWEEVTLDLKTELFPALDEIPSKALRVSPLHSLSIPIENPALIPALSRFVFGATNLTSLEFDWEHARRCFVSELGLPWDRLTKLRIPLRSCDLPELLALTPKLQQLEYTHITDRNRPHRVYQSNLDSNDSPDDDQEWRFPHKSLESLIIARSYGPILTNISLPALRKLVLCPVIWPAEKTLSSVASFLQTTHYQPSQASNLEELWILDIEGSSHPELLSRLLKSASDCSLLKTLSLSFRQLSSGYALQLIDVLTIQPGGVGALPSLPWLEQLKLKVFGGAEGVLLGLMDEFKDMIRSRTRFRGFRLQDTLSAQSSVKPLNLLEVLIVRDIYQEPNLQVREIERLRKELESDLGNDQLDVIVKQLC</sequence>
<organism evidence="1 2">
    <name type="scientific">Tetrapyrgos nigripes</name>
    <dbReference type="NCBI Taxonomy" id="182062"/>
    <lineage>
        <taxon>Eukaryota</taxon>
        <taxon>Fungi</taxon>
        <taxon>Dikarya</taxon>
        <taxon>Basidiomycota</taxon>
        <taxon>Agaricomycotina</taxon>
        <taxon>Agaricomycetes</taxon>
        <taxon>Agaricomycetidae</taxon>
        <taxon>Agaricales</taxon>
        <taxon>Marasmiineae</taxon>
        <taxon>Marasmiaceae</taxon>
        <taxon>Tetrapyrgos</taxon>
    </lineage>
</organism>
<proteinExistence type="predicted"/>
<name>A0A8H5CBB1_9AGAR</name>
<keyword evidence="2" id="KW-1185">Reference proteome</keyword>
<dbReference type="AlphaFoldDB" id="A0A8H5CBB1"/>